<keyword evidence="3" id="KW-1185">Reference proteome</keyword>
<evidence type="ECO:0000313" key="2">
    <source>
        <dbReference type="EMBL" id="EWT07566.1"/>
    </source>
</evidence>
<dbReference type="AlphaFoldDB" id="W9GMU6"/>
<dbReference type="PATRIC" id="fig|584657.3.peg.458"/>
<evidence type="ECO:0000313" key="3">
    <source>
        <dbReference type="Proteomes" id="UP000019494"/>
    </source>
</evidence>
<organism evidence="2 3">
    <name type="scientific">Intrasporangium chromatireducens Q5-1</name>
    <dbReference type="NCBI Taxonomy" id="584657"/>
    <lineage>
        <taxon>Bacteria</taxon>
        <taxon>Bacillati</taxon>
        <taxon>Actinomycetota</taxon>
        <taxon>Actinomycetes</taxon>
        <taxon>Micrococcales</taxon>
        <taxon>Intrasporangiaceae</taxon>
        <taxon>Intrasporangium</taxon>
    </lineage>
</organism>
<gene>
    <name evidence="2" type="ORF">N864_06385</name>
</gene>
<protein>
    <submittedName>
        <fullName evidence="2">Uncharacterized protein</fullName>
    </submittedName>
</protein>
<feature type="region of interest" description="Disordered" evidence="1">
    <location>
        <begin position="255"/>
        <end position="331"/>
    </location>
</feature>
<accession>W9GMU6</accession>
<evidence type="ECO:0000256" key="1">
    <source>
        <dbReference type="SAM" id="MobiDB-lite"/>
    </source>
</evidence>
<dbReference type="Proteomes" id="UP000019494">
    <property type="component" value="Unassembled WGS sequence"/>
</dbReference>
<reference evidence="3" key="1">
    <citation type="submission" date="2013-08" db="EMBL/GenBank/DDBJ databases">
        <title>Intrasporangium oryzae NRRL B-24470.</title>
        <authorList>
            <person name="Liu H."/>
            <person name="Wang G."/>
        </authorList>
    </citation>
    <scope>NUCLEOTIDE SEQUENCE [LARGE SCALE GENOMIC DNA]</scope>
    <source>
        <strain evidence="3">Q5-1</strain>
    </source>
</reference>
<comment type="caution">
    <text evidence="2">The sequence shown here is derived from an EMBL/GenBank/DDBJ whole genome shotgun (WGS) entry which is preliminary data.</text>
</comment>
<dbReference type="InterPro" id="IPR046237">
    <property type="entry name" value="DUF6270"/>
</dbReference>
<proteinExistence type="predicted"/>
<name>W9GMU6_9MICO</name>
<feature type="compositionally biased region" description="Polar residues" evidence="1">
    <location>
        <begin position="305"/>
        <end position="324"/>
    </location>
</feature>
<dbReference type="Pfam" id="PF19786">
    <property type="entry name" value="DUF6270"/>
    <property type="match status" value="1"/>
</dbReference>
<sequence length="353" mass="38531">MADAAVTIAIWGSCVTRDIFEEVPSPEIRLRYHARSSWVSQASPSGDEPVAVPTGTGFAERTVREDLTKAIVPQLVGQPPETVIFDLIDERFDLAMIRQRAYSLNDYYGRLGLEQAMRDRAGAVSEFRDDAREDLFAGAVATLAPTLLTVLPRTKFVLHVAWYTARSADASYRFYSSAPNHVAWCNERLAHHYAVLIDHFGDRLHLLEPDRATCLVSDPGHRWGLAHFHYVPEYYRQAAAQLSMIRSGPLQAGRPRYPLAPTRSESGAVAASLPPVPGPPMGAGPGGSAQLAPTSSQLAPAAPESLSTSGSEGTVNSVAKPSSSAERRRLAPAVWKRVSRSFAKWLGRSGTRW</sequence>
<dbReference type="EMBL" id="AWQS01000009">
    <property type="protein sequence ID" value="EWT07566.1"/>
    <property type="molecule type" value="Genomic_DNA"/>
</dbReference>